<reference evidence="2" key="1">
    <citation type="submission" date="2021-12" db="EMBL/GenBank/DDBJ databases">
        <authorList>
            <person name="Zaccaron A."/>
            <person name="Stergiopoulos I."/>
        </authorList>
    </citation>
    <scope>NUCLEOTIDE SEQUENCE</scope>
    <source>
        <strain evidence="2">Race5_Kim</strain>
    </source>
</reference>
<dbReference type="InterPro" id="IPR021054">
    <property type="entry name" value="Cell_wall_mannoprotein_1"/>
</dbReference>
<sequence length="188" mass="19926">MLLLTTILTLAATCLASATPLVDRDAGTDLLITDLLRLDRAIRTITTAANSFTGTAASYGAIRESISEVNRTNRIAYYDAMTIKPQSIPDSNRIIAVVANPIQPDITQAVDALIAKKDAIDKGGFMKETADGLNLISYDHDTLSLVAVAPKLSPVTIPAAAPPVLQIDLDWRRGVVAFGGVPLAPITM</sequence>
<reference evidence="2" key="2">
    <citation type="journal article" date="2022" name="Microb. Genom.">
        <title>A chromosome-scale genome assembly of the tomato pathogen Cladosporium fulvum reveals a compartmentalized genome architecture and the presence of a dispensable chromosome.</title>
        <authorList>
            <person name="Zaccaron A.Z."/>
            <person name="Chen L.H."/>
            <person name="Samaras A."/>
            <person name="Stergiopoulos I."/>
        </authorList>
    </citation>
    <scope>NUCLEOTIDE SEQUENCE</scope>
    <source>
        <strain evidence="2">Race5_Kim</strain>
    </source>
</reference>
<protein>
    <submittedName>
        <fullName evidence="2">Uncharacterized protein</fullName>
    </submittedName>
</protein>
<dbReference type="Proteomes" id="UP000756132">
    <property type="component" value="Chromosome 13"/>
</dbReference>
<name>A0A9Q8PML2_PASFU</name>
<keyword evidence="1" id="KW-0732">Signal</keyword>
<dbReference type="PANTHER" id="PTHR38123">
    <property type="entry name" value="CELL WALL SERINE-THREONINE-RICH GALACTOMANNOPROTEIN MP1 (AFU_ORTHOLOGUE AFUA_4G03240)"/>
    <property type="match status" value="1"/>
</dbReference>
<evidence type="ECO:0000313" key="2">
    <source>
        <dbReference type="EMBL" id="UJO25198.1"/>
    </source>
</evidence>
<dbReference type="OMA" id="ISYDHDT"/>
<dbReference type="OrthoDB" id="2422134at2759"/>
<dbReference type="PANTHER" id="PTHR38123:SF5">
    <property type="entry name" value="CELL WALL GALACTOMANNOPROTEIN"/>
    <property type="match status" value="1"/>
</dbReference>
<proteinExistence type="predicted"/>
<evidence type="ECO:0000313" key="3">
    <source>
        <dbReference type="Proteomes" id="UP000756132"/>
    </source>
</evidence>
<feature type="chain" id="PRO_5040280448" evidence="1">
    <location>
        <begin position="19"/>
        <end position="188"/>
    </location>
</feature>
<feature type="signal peptide" evidence="1">
    <location>
        <begin position="1"/>
        <end position="18"/>
    </location>
</feature>
<dbReference type="RefSeq" id="XP_047769564.1">
    <property type="nucleotide sequence ID" value="XM_047913527.1"/>
</dbReference>
<organism evidence="2 3">
    <name type="scientific">Passalora fulva</name>
    <name type="common">Tomato leaf mold</name>
    <name type="synonym">Cladosporium fulvum</name>
    <dbReference type="NCBI Taxonomy" id="5499"/>
    <lineage>
        <taxon>Eukaryota</taxon>
        <taxon>Fungi</taxon>
        <taxon>Dikarya</taxon>
        <taxon>Ascomycota</taxon>
        <taxon>Pezizomycotina</taxon>
        <taxon>Dothideomycetes</taxon>
        <taxon>Dothideomycetidae</taxon>
        <taxon>Mycosphaerellales</taxon>
        <taxon>Mycosphaerellaceae</taxon>
        <taxon>Fulvia</taxon>
    </lineage>
</organism>
<dbReference type="AlphaFoldDB" id="A0A9Q8PML2"/>
<dbReference type="Pfam" id="PF12296">
    <property type="entry name" value="HsbA"/>
    <property type="match status" value="1"/>
</dbReference>
<keyword evidence="3" id="KW-1185">Reference proteome</keyword>
<dbReference type="Gene3D" id="1.20.1280.140">
    <property type="match status" value="1"/>
</dbReference>
<gene>
    <name evidence="2" type="ORF">CLAFUR5_14379</name>
</gene>
<accession>A0A9Q8PML2</accession>
<evidence type="ECO:0000256" key="1">
    <source>
        <dbReference type="SAM" id="SignalP"/>
    </source>
</evidence>
<dbReference type="EMBL" id="CP090175">
    <property type="protein sequence ID" value="UJO25198.1"/>
    <property type="molecule type" value="Genomic_DNA"/>
</dbReference>
<dbReference type="GO" id="GO:0005576">
    <property type="term" value="C:extracellular region"/>
    <property type="evidence" value="ECO:0007669"/>
    <property type="project" value="TreeGrafter"/>
</dbReference>
<dbReference type="GeneID" id="71994257"/>
<dbReference type="KEGG" id="ffu:CLAFUR5_14379"/>